<organism evidence="2 3">
    <name type="scientific">Paraprevotella xylaniphila YIT 11841</name>
    <dbReference type="NCBI Taxonomy" id="762982"/>
    <lineage>
        <taxon>Bacteria</taxon>
        <taxon>Pseudomonadati</taxon>
        <taxon>Bacteroidota</taxon>
        <taxon>Bacteroidia</taxon>
        <taxon>Bacteroidales</taxon>
        <taxon>Prevotellaceae</taxon>
        <taxon>Paraprevotella</taxon>
    </lineage>
</organism>
<dbReference type="Gene3D" id="3.40.630.30">
    <property type="match status" value="1"/>
</dbReference>
<sequence>MNIRPAQSSDMPGIMGIFDHARKFMRANGNPHQWTDGYPSEELIETEIRHGHCFVCENETDGMVATFCFSVGNDPTYSHIEGKWLNEAPYGVIHRLASNGKAKGVARQCIAWCFAQHHNLRADTHADNLIMQKLLKANGFHECGIIYTRESPRIAYQKVTDAAPSGLQA</sequence>
<dbReference type="Pfam" id="PF13302">
    <property type="entry name" value="Acetyltransf_3"/>
    <property type="match status" value="1"/>
</dbReference>
<dbReference type="RefSeq" id="WP_008624180.1">
    <property type="nucleotide sequence ID" value="NZ_GL883809.1"/>
</dbReference>
<evidence type="ECO:0000259" key="1">
    <source>
        <dbReference type="PROSITE" id="PS51186"/>
    </source>
</evidence>
<dbReference type="PROSITE" id="PS51186">
    <property type="entry name" value="GNAT"/>
    <property type="match status" value="1"/>
</dbReference>
<proteinExistence type="predicted"/>
<keyword evidence="3" id="KW-1185">Reference proteome</keyword>
<evidence type="ECO:0000313" key="3">
    <source>
        <dbReference type="Proteomes" id="UP000005546"/>
    </source>
</evidence>
<dbReference type="InterPro" id="IPR016181">
    <property type="entry name" value="Acyl_CoA_acyltransferase"/>
</dbReference>
<dbReference type="eggNOG" id="COG0456">
    <property type="taxonomic scope" value="Bacteria"/>
</dbReference>
<gene>
    <name evidence="2" type="ORF">HMPREF9442_00164</name>
</gene>
<comment type="caution">
    <text evidence="2">The sequence shown here is derived from an EMBL/GenBank/DDBJ whole genome shotgun (WGS) entry which is preliminary data.</text>
</comment>
<dbReference type="STRING" id="762982.HMPREF9442_00164"/>
<name>F3QPS7_9BACT</name>
<dbReference type="InterPro" id="IPR000182">
    <property type="entry name" value="GNAT_dom"/>
</dbReference>
<evidence type="ECO:0000313" key="2">
    <source>
        <dbReference type="EMBL" id="EGG57852.1"/>
    </source>
</evidence>
<dbReference type="OrthoDB" id="9796381at2"/>
<accession>F3QPS7</accession>
<dbReference type="AlphaFoldDB" id="F3QPS7"/>
<dbReference type="EMBL" id="AFBR01000005">
    <property type="protein sequence ID" value="EGG57852.1"/>
    <property type="molecule type" value="Genomic_DNA"/>
</dbReference>
<dbReference type="GeneID" id="98398923"/>
<dbReference type="HOGENOM" id="CLU_013985_13_0_10"/>
<reference evidence="2 3" key="1">
    <citation type="submission" date="2011-02" db="EMBL/GenBank/DDBJ databases">
        <authorList>
            <person name="Weinstock G."/>
            <person name="Sodergren E."/>
            <person name="Clifton S."/>
            <person name="Fulton L."/>
            <person name="Fulton B."/>
            <person name="Courtney L."/>
            <person name="Fronick C."/>
            <person name="Harrison M."/>
            <person name="Strong C."/>
            <person name="Farmer C."/>
            <person name="Delahaunty K."/>
            <person name="Markovic C."/>
            <person name="Hall O."/>
            <person name="Minx P."/>
            <person name="Tomlinson C."/>
            <person name="Mitreva M."/>
            <person name="Hou S."/>
            <person name="Chen J."/>
            <person name="Wollam A."/>
            <person name="Pepin K.H."/>
            <person name="Johnson M."/>
            <person name="Bhonagiri V."/>
            <person name="Zhang X."/>
            <person name="Suruliraj S."/>
            <person name="Warren W."/>
            <person name="Chinwalla A."/>
            <person name="Mardis E.R."/>
            <person name="Wilson R.K."/>
        </authorList>
    </citation>
    <scope>NUCLEOTIDE SEQUENCE [LARGE SCALE GENOMIC DNA]</scope>
    <source>
        <strain evidence="2 3">YIT 11841</strain>
    </source>
</reference>
<dbReference type="GO" id="GO:0016747">
    <property type="term" value="F:acyltransferase activity, transferring groups other than amino-acyl groups"/>
    <property type="evidence" value="ECO:0007669"/>
    <property type="project" value="InterPro"/>
</dbReference>
<protein>
    <recommendedName>
        <fullName evidence="1">N-acetyltransferase domain-containing protein</fullName>
    </recommendedName>
</protein>
<feature type="domain" description="N-acetyltransferase" evidence="1">
    <location>
        <begin position="1"/>
        <end position="161"/>
    </location>
</feature>
<dbReference type="SUPFAM" id="SSF55729">
    <property type="entry name" value="Acyl-CoA N-acyltransferases (Nat)"/>
    <property type="match status" value="1"/>
</dbReference>
<dbReference type="Proteomes" id="UP000005546">
    <property type="component" value="Unassembled WGS sequence"/>
</dbReference>